<evidence type="ECO:0000256" key="7">
    <source>
        <dbReference type="SAM" id="Phobius"/>
    </source>
</evidence>
<evidence type="ECO:0000256" key="5">
    <source>
        <dbReference type="ARBA" id="ARBA00022989"/>
    </source>
</evidence>
<feature type="transmembrane region" description="Helical" evidence="7">
    <location>
        <begin position="113"/>
        <end position="138"/>
    </location>
</feature>
<dbReference type="Proteomes" id="UP001589906">
    <property type="component" value="Unassembled WGS sequence"/>
</dbReference>
<dbReference type="NCBIfam" id="TIGR00203">
    <property type="entry name" value="cydB"/>
    <property type="match status" value="1"/>
</dbReference>
<evidence type="ECO:0000256" key="6">
    <source>
        <dbReference type="ARBA" id="ARBA00023136"/>
    </source>
</evidence>
<feature type="transmembrane region" description="Helical" evidence="7">
    <location>
        <begin position="58"/>
        <end position="76"/>
    </location>
</feature>
<feature type="transmembrane region" description="Helical" evidence="7">
    <location>
        <begin position="269"/>
        <end position="292"/>
    </location>
</feature>
<accession>A0ABV6R3F3</accession>
<evidence type="ECO:0000313" key="8">
    <source>
        <dbReference type="EMBL" id="MFC0633113.1"/>
    </source>
</evidence>
<keyword evidence="4 7" id="KW-0812">Transmembrane</keyword>
<comment type="subcellular location">
    <subcellularLocation>
        <location evidence="1">Cell membrane</location>
        <topology evidence="1">Multi-pass membrane protein</topology>
    </subcellularLocation>
</comment>
<feature type="transmembrane region" description="Helical" evidence="7">
    <location>
        <begin position="82"/>
        <end position="101"/>
    </location>
</feature>
<protein>
    <submittedName>
        <fullName evidence="8">Cytochrome d ubiquinol oxidase subunit II</fullName>
    </submittedName>
</protein>
<keyword evidence="5 7" id="KW-1133">Transmembrane helix</keyword>
<name>A0ABV6R3F3_9CAUL</name>
<organism evidence="8 9">
    <name type="scientific">Brevundimonas balnearis</name>
    <dbReference type="NCBI Taxonomy" id="1572858"/>
    <lineage>
        <taxon>Bacteria</taxon>
        <taxon>Pseudomonadati</taxon>
        <taxon>Pseudomonadota</taxon>
        <taxon>Alphaproteobacteria</taxon>
        <taxon>Caulobacterales</taxon>
        <taxon>Caulobacteraceae</taxon>
        <taxon>Brevundimonas</taxon>
    </lineage>
</organism>
<sequence length="344" mass="37142">MSLDLPLIWAGIIAFAVLMYVILDGFDLGIGILFPFARSKEERDVMMNTVAPVWDGNETWLVLGGGGLLAAFPLAYSILMPALYLPVLLMLGGLILRGVAFEFRFRARQRGRAFWTQMFSGGSILTTFAQGLILGGFIQGVTVRDDRFAGGPYDWLTPYTMLVAAGLLAGYALLGAAWLMLKTKDNLHGDARRWTGWSAFATAVLLGAVSVATLFAHPRVADRWGLNLGASAGVDWSVLTPLLIIPLIGTAGLFLILDGVRRGSHSRPFIGALVVFLSGYLGLAVGFAPYVVPYAVDFRVAAAPDNALGLMLAGAAFIVPMILAYTAWVYWVFRGKIDEDSGYH</sequence>
<feature type="transmembrane region" description="Helical" evidence="7">
    <location>
        <begin position="158"/>
        <end position="181"/>
    </location>
</feature>
<dbReference type="RefSeq" id="WP_376834655.1">
    <property type="nucleotide sequence ID" value="NZ_JBHLSW010000003.1"/>
</dbReference>
<keyword evidence="6 7" id="KW-0472">Membrane</keyword>
<evidence type="ECO:0000256" key="1">
    <source>
        <dbReference type="ARBA" id="ARBA00004651"/>
    </source>
</evidence>
<dbReference type="InterPro" id="IPR003317">
    <property type="entry name" value="Cyt-d_oxidase_su2"/>
</dbReference>
<feature type="transmembrane region" description="Helical" evidence="7">
    <location>
        <begin position="236"/>
        <end position="257"/>
    </location>
</feature>
<gene>
    <name evidence="8" type="primary">cydB</name>
    <name evidence="8" type="ORF">ACFFGE_04375</name>
</gene>
<comment type="caution">
    <text evidence="8">The sequence shown here is derived from an EMBL/GenBank/DDBJ whole genome shotgun (WGS) entry which is preliminary data.</text>
</comment>
<reference evidence="8 9" key="1">
    <citation type="submission" date="2024-09" db="EMBL/GenBank/DDBJ databases">
        <authorList>
            <person name="Sun Q."/>
            <person name="Mori K."/>
        </authorList>
    </citation>
    <scope>NUCLEOTIDE SEQUENCE [LARGE SCALE GENOMIC DNA]</scope>
    <source>
        <strain evidence="8 9">NCAIM B.02621</strain>
    </source>
</reference>
<feature type="transmembrane region" description="Helical" evidence="7">
    <location>
        <begin position="193"/>
        <end position="216"/>
    </location>
</feature>
<feature type="transmembrane region" description="Helical" evidence="7">
    <location>
        <begin position="6"/>
        <end position="37"/>
    </location>
</feature>
<dbReference type="PANTHER" id="PTHR43141">
    <property type="entry name" value="CYTOCHROME BD2 SUBUNIT II"/>
    <property type="match status" value="1"/>
</dbReference>
<evidence type="ECO:0000313" key="9">
    <source>
        <dbReference type="Proteomes" id="UP001589906"/>
    </source>
</evidence>
<keyword evidence="9" id="KW-1185">Reference proteome</keyword>
<dbReference type="PANTHER" id="PTHR43141:SF4">
    <property type="entry name" value="CYTOCHROME BD2 SUBUNIT II"/>
    <property type="match status" value="1"/>
</dbReference>
<dbReference type="EMBL" id="JBHLSW010000003">
    <property type="protein sequence ID" value="MFC0633113.1"/>
    <property type="molecule type" value="Genomic_DNA"/>
</dbReference>
<evidence type="ECO:0000256" key="3">
    <source>
        <dbReference type="ARBA" id="ARBA00022475"/>
    </source>
</evidence>
<keyword evidence="3" id="KW-1003">Cell membrane</keyword>
<feature type="transmembrane region" description="Helical" evidence="7">
    <location>
        <begin position="312"/>
        <end position="333"/>
    </location>
</feature>
<comment type="similarity">
    <text evidence="2">Belongs to the cytochrome ubiquinol oxidase subunit 2 family.</text>
</comment>
<evidence type="ECO:0000256" key="4">
    <source>
        <dbReference type="ARBA" id="ARBA00022692"/>
    </source>
</evidence>
<dbReference type="Pfam" id="PF02322">
    <property type="entry name" value="Cyt_bd_oxida_II"/>
    <property type="match status" value="1"/>
</dbReference>
<evidence type="ECO:0000256" key="2">
    <source>
        <dbReference type="ARBA" id="ARBA00007543"/>
    </source>
</evidence>
<proteinExistence type="inferred from homology"/>